<protein>
    <submittedName>
        <fullName evidence="1">Uncharacterized protein</fullName>
    </submittedName>
</protein>
<dbReference type="RefSeq" id="WP_213171067.1">
    <property type="nucleotide sequence ID" value="NZ_CP070496.1"/>
</dbReference>
<proteinExistence type="predicted"/>
<organism evidence="1 2">
    <name type="scientific">Natronoglycomyces albus</name>
    <dbReference type="NCBI Taxonomy" id="2811108"/>
    <lineage>
        <taxon>Bacteria</taxon>
        <taxon>Bacillati</taxon>
        <taxon>Actinomycetota</taxon>
        <taxon>Actinomycetes</taxon>
        <taxon>Glycomycetales</taxon>
        <taxon>Glycomycetaceae</taxon>
        <taxon>Natronoglycomyces</taxon>
    </lineage>
</organism>
<dbReference type="Gene3D" id="3.40.50.300">
    <property type="entry name" value="P-loop containing nucleotide triphosphate hydrolases"/>
    <property type="match status" value="1"/>
</dbReference>
<dbReference type="Gene3D" id="1.25.40.10">
    <property type="entry name" value="Tetratricopeptide repeat domain"/>
    <property type="match status" value="1"/>
</dbReference>
<name>A0A895XR79_9ACTN</name>
<dbReference type="AlphaFoldDB" id="A0A895XR79"/>
<dbReference type="InterPro" id="IPR027417">
    <property type="entry name" value="P-loop_NTPase"/>
</dbReference>
<evidence type="ECO:0000313" key="1">
    <source>
        <dbReference type="EMBL" id="QSB05066.1"/>
    </source>
</evidence>
<evidence type="ECO:0000313" key="2">
    <source>
        <dbReference type="Proteomes" id="UP000662939"/>
    </source>
</evidence>
<dbReference type="InterPro" id="IPR011990">
    <property type="entry name" value="TPR-like_helical_dom_sf"/>
</dbReference>
<dbReference type="KEGG" id="nav:JQS30_15105"/>
<accession>A0A895XR79</accession>
<sequence length="509" mass="58141">MTEPPESSLDHWEEQLSWAKKSQGRWHAEMTMSQRMSVVVRIEADIEKYLLDHPNDLRARYLYARAASQRKNWDVALVRWRELVGEESDFRDEAWIELSRAHRMLGNPIQAFNSLRNVSPRRQRLRSYTNEESRVRELSNAILHTQVGDRFIAGLKAGVSRSDLGDRAKFVLETRGARDGDPGPLSRLLTGMVSMSWAQRRALRRRNSRLDTLPQSQSRFVCGMGWSGSGALFDYIVQSPMVSTPFGRIEAKLFSGRGDSVSDIAAQCEREQFVERDRLVDMILRCVAGVGTRPYMAPLKVAEGSLLSLLKDSATDVNTLVDRTLHFYHRLAGLPKEIDSRMLEDLFCDYYGGLFSGIGNRSLNFYNNIVHGHASWQLRFVPGARATVVIRDPRDQYVARQREQDSTKRMSVDRFISAQKSNNARLEQAQADSRIADRIDIVQFERLVLDEGYRDQIVSSLGIDPETVDPGEKGYKPGDSAHNVGLFKDFPNRDAIRRIEDEMSEYLYL</sequence>
<reference evidence="1" key="1">
    <citation type="submission" date="2021-02" db="EMBL/GenBank/DDBJ databases">
        <title>Natronoglycomyces albus gen. nov., sp. nov, a haloalkaliphilic actinobacterium from a soda solonchak soil.</title>
        <authorList>
            <person name="Sorokin D.Y."/>
            <person name="Khijniak T.V."/>
            <person name="Zakharycheva A.P."/>
            <person name="Boueva O.V."/>
            <person name="Ariskina E.V."/>
            <person name="Hahnke R.L."/>
            <person name="Bunk B."/>
            <person name="Sproer C."/>
            <person name="Schumann P."/>
            <person name="Evtushenko L.I."/>
            <person name="Kublanov I.V."/>
        </authorList>
    </citation>
    <scope>NUCLEOTIDE SEQUENCE</scope>
    <source>
        <strain evidence="1">DSM 106290</strain>
    </source>
</reference>
<dbReference type="SUPFAM" id="SSF48452">
    <property type="entry name" value="TPR-like"/>
    <property type="match status" value="1"/>
</dbReference>
<dbReference type="Proteomes" id="UP000662939">
    <property type="component" value="Chromosome"/>
</dbReference>
<gene>
    <name evidence="1" type="ORF">JQS30_15105</name>
</gene>
<keyword evidence="2" id="KW-1185">Reference proteome</keyword>
<dbReference type="EMBL" id="CP070496">
    <property type="protein sequence ID" value="QSB05066.1"/>
    <property type="molecule type" value="Genomic_DNA"/>
</dbReference>